<gene>
    <name evidence="3" type="ORF">BN1048_01880</name>
</gene>
<protein>
    <recommendedName>
        <fullName evidence="5">BCR, YitT family</fullName>
    </recommendedName>
</protein>
<feature type="transmembrane region" description="Helical" evidence="2">
    <location>
        <begin position="87"/>
        <end position="110"/>
    </location>
</feature>
<reference evidence="3 4" key="1">
    <citation type="submission" date="2014-07" db="EMBL/GenBank/DDBJ databases">
        <authorList>
            <person name="Urmite Genomes Urmite Genomes"/>
        </authorList>
    </citation>
    <scope>NUCLEOTIDE SEQUENCE [LARGE SCALE GENOMIC DNA]</scope>
    <source>
        <strain evidence="3 4">13MG44_air</strain>
    </source>
</reference>
<keyword evidence="2" id="KW-1133">Transmembrane helix</keyword>
<dbReference type="HOGENOM" id="CLU_083843_2_1_9"/>
<keyword evidence="2" id="KW-0812">Transmembrane</keyword>
<sequence length="257" mass="28557">MKGRITIAHINITAKRLILYFFGLFFLSLGVSFSIQANLGVSPVSSLAYAFTLSTGISIGLMTIAANVLFIIIQIILSKKFNLREAIFQLIITFLFGFMMNFTLFLVQILPAPETWIMRSAFLVISLFVVSTGLLGYFSTKFPLMPYDELTHVISEKFNMQFSKAKITSDLLNVAAAGLICIIFIQSLGSIGIGTLIAAYFIGKITGWMMKEYQHHLIDWSGQRKAIAEEVIETAEPGNDTGFEEELPEPFENPTAP</sequence>
<evidence type="ECO:0000313" key="4">
    <source>
        <dbReference type="Proteomes" id="UP000044136"/>
    </source>
</evidence>
<feature type="transmembrane region" description="Helical" evidence="2">
    <location>
        <begin position="171"/>
        <end position="202"/>
    </location>
</feature>
<keyword evidence="4" id="KW-1185">Reference proteome</keyword>
<accession>A0A078MBQ0</accession>
<feature type="transmembrane region" description="Helical" evidence="2">
    <location>
        <begin position="116"/>
        <end position="138"/>
    </location>
</feature>
<proteinExistence type="predicted"/>
<dbReference type="STRING" id="1461582.BN1048_01880"/>
<evidence type="ECO:0008006" key="5">
    <source>
        <dbReference type="Google" id="ProtNLM"/>
    </source>
</evidence>
<evidence type="ECO:0000313" key="3">
    <source>
        <dbReference type="EMBL" id="CEA02872.1"/>
    </source>
</evidence>
<feature type="transmembrane region" description="Helical" evidence="2">
    <location>
        <begin position="17"/>
        <end position="35"/>
    </location>
</feature>
<feature type="region of interest" description="Disordered" evidence="1">
    <location>
        <begin position="235"/>
        <end position="257"/>
    </location>
</feature>
<dbReference type="PANTHER" id="PTHR40078">
    <property type="entry name" value="INTEGRAL MEMBRANE PROTEIN-RELATED"/>
    <property type="match status" value="1"/>
</dbReference>
<evidence type="ECO:0000256" key="1">
    <source>
        <dbReference type="SAM" id="MobiDB-lite"/>
    </source>
</evidence>
<dbReference type="PANTHER" id="PTHR40078:SF1">
    <property type="entry name" value="INTEGRAL MEMBRANE PROTEIN"/>
    <property type="match status" value="1"/>
</dbReference>
<name>A0A078MBQ0_9STAP</name>
<organism evidence="3 4">
    <name type="scientific">Jeotgalicoccus saudimassiliensis</name>
    <dbReference type="NCBI Taxonomy" id="1461582"/>
    <lineage>
        <taxon>Bacteria</taxon>
        <taxon>Bacillati</taxon>
        <taxon>Bacillota</taxon>
        <taxon>Bacilli</taxon>
        <taxon>Bacillales</taxon>
        <taxon>Staphylococcaceae</taxon>
        <taxon>Jeotgalicoccus</taxon>
    </lineage>
</organism>
<dbReference type="Proteomes" id="UP000044136">
    <property type="component" value="Unassembled WGS sequence"/>
</dbReference>
<dbReference type="InterPro" id="IPR038750">
    <property type="entry name" value="YczE/YyaS-like"/>
</dbReference>
<evidence type="ECO:0000256" key="2">
    <source>
        <dbReference type="SAM" id="Phobius"/>
    </source>
</evidence>
<keyword evidence="2" id="KW-0472">Membrane</keyword>
<dbReference type="eggNOG" id="COG2364">
    <property type="taxonomic scope" value="Bacteria"/>
</dbReference>
<dbReference type="Pfam" id="PF19700">
    <property type="entry name" value="DUF6198"/>
    <property type="match status" value="1"/>
</dbReference>
<dbReference type="EMBL" id="CCSE01000001">
    <property type="protein sequence ID" value="CEA02872.1"/>
    <property type="molecule type" value="Genomic_DNA"/>
</dbReference>
<dbReference type="AlphaFoldDB" id="A0A078MBQ0"/>
<feature type="transmembrane region" description="Helical" evidence="2">
    <location>
        <begin position="47"/>
        <end position="75"/>
    </location>
</feature>